<evidence type="ECO:0000313" key="3">
    <source>
        <dbReference type="WBParaSite" id="scf7180000423500.g11131"/>
    </source>
</evidence>
<proteinExistence type="predicted"/>
<keyword evidence="1" id="KW-0732">Signal</keyword>
<dbReference type="WBParaSite" id="scf7180000423500.g11131">
    <property type="protein sequence ID" value="scf7180000423500.g11131"/>
    <property type="gene ID" value="scf7180000423500.g11131"/>
</dbReference>
<protein>
    <submittedName>
        <fullName evidence="3">Uncharacterized protein</fullName>
    </submittedName>
</protein>
<dbReference type="Proteomes" id="UP000887560">
    <property type="component" value="Unplaced"/>
</dbReference>
<reference evidence="3" key="1">
    <citation type="submission" date="2022-11" db="UniProtKB">
        <authorList>
            <consortium name="WormBaseParasite"/>
        </authorList>
    </citation>
    <scope>IDENTIFICATION</scope>
</reference>
<feature type="chain" id="PRO_5036765407" evidence="1">
    <location>
        <begin position="28"/>
        <end position="674"/>
    </location>
</feature>
<evidence type="ECO:0000256" key="1">
    <source>
        <dbReference type="SAM" id="SignalP"/>
    </source>
</evidence>
<sequence>MIIRLSLNRWHPSMMFALFLLMQCCEAPHSPNRPQHPAEAELEHQKIKLIKETEEKFKKLVEPTLESDGTNEQIKNRIEILEKEHFGEYVKTVEEFINIFKKFLKAQDGIKFPEMDITTNFVAPINPFLTETGPIENLTKLEAALEALKSNKSREQYNALFEHLKNLDIPASSQHADNQHHSLDNLSLVPVEPSSLHKDMIQFGEHDGNVNYNPFAEPTASPTPPHNPLQMVVHPQGQTQHKTNLGSQPGHQSHQLHMVPYKSHQQDPNYFIDQLTNELGPQNALGHQNKETLYKEFLNLRRTVNNVLRKIMTEFIIGFPYNSFECMGREFDLVGEIFYAEALDLQASQIAKELYKLKPLYMKAISHTNDLAGFGIGGFLEQTLRKLKSDGFVKAVEMPRTKEHGMIEEFIHYNYKGYDRDFNPLKEIKEKLKKNAKGTENGDFNMAFLELWDSVPNKVPIFEMEDFKLEMMEINPDLMEYSLLETHYALLKASQEVYKTLNEMFESFFAFTELDANLLKMNKEELAEFKTKQKTHPNFDKLQKRYDQLKLRIKTWGLAEFWLKEAIKDVGKFLPNYGTNYLAQFFTDLTNETEEKLNLPTNWLKHEKGQVLIRINAGKVLLAYTRMKKLFSAFNFNVGEYYTDSAMMLAQSYDFLLLILETSPSFFVLTFYFA</sequence>
<organism evidence="2 3">
    <name type="scientific">Meloidogyne floridensis</name>
    <dbReference type="NCBI Taxonomy" id="298350"/>
    <lineage>
        <taxon>Eukaryota</taxon>
        <taxon>Metazoa</taxon>
        <taxon>Ecdysozoa</taxon>
        <taxon>Nematoda</taxon>
        <taxon>Chromadorea</taxon>
        <taxon>Rhabditida</taxon>
        <taxon>Tylenchina</taxon>
        <taxon>Tylenchomorpha</taxon>
        <taxon>Tylenchoidea</taxon>
        <taxon>Meloidogynidae</taxon>
        <taxon>Meloidogyninae</taxon>
        <taxon>Meloidogyne</taxon>
    </lineage>
</organism>
<keyword evidence="2" id="KW-1185">Reference proteome</keyword>
<name>A0A915P940_9BILA</name>
<evidence type="ECO:0000313" key="2">
    <source>
        <dbReference type="Proteomes" id="UP000887560"/>
    </source>
</evidence>
<accession>A0A915P940</accession>
<feature type="signal peptide" evidence="1">
    <location>
        <begin position="1"/>
        <end position="27"/>
    </location>
</feature>
<dbReference type="AlphaFoldDB" id="A0A915P940"/>